<dbReference type="Proteomes" id="UP000183658">
    <property type="component" value="Unassembled WGS sequence"/>
</dbReference>
<dbReference type="PANTHER" id="PTHR30189:SF1">
    <property type="entry name" value="LPS-ASSEMBLY PROTEIN LPTD"/>
    <property type="match status" value="1"/>
</dbReference>
<dbReference type="InterPro" id="IPR045659">
    <property type="entry name" value="LptD_2"/>
</dbReference>
<evidence type="ECO:0000256" key="2">
    <source>
        <dbReference type="SAM" id="Phobius"/>
    </source>
</evidence>
<dbReference type="GO" id="GO:0009279">
    <property type="term" value="C:cell outer membrane"/>
    <property type="evidence" value="ECO:0007669"/>
    <property type="project" value="TreeGrafter"/>
</dbReference>
<evidence type="ECO:0000256" key="1">
    <source>
        <dbReference type="SAM" id="MobiDB-lite"/>
    </source>
</evidence>
<sequence length="917" mass="103671">MTLQKTSHNFTKIAFKPLQTNLFNIVLISFFLTMGGANLYSQDISKKTTAITVKKQAEKSSSVIDKKSTSISDLKKETDTITKKDTIKPKKAFLDGKVRYKAAQYAKIDQKKKLITLYDQAELYYQDVELKAGIIVLDYEKNEVYAGRIKDSTGKYAQYPNFKQAGNVVEPDSIRFNFKTQKALIWNSRTEQGEFKVKAQITKKENDSVYFLKGARFTTSKNVDNPEYYFQTSKVKFIPGKKVITGLTNMVIADVPTPIALPFAYFPMTKETNISGIILPSYNDSNTRGFSLQNGGYYFALNDHYDLTVLGDYYTNGSYGMRFESSYAQRYKFRGNINVRFENLISSERGYPDYSKQKIYNIQWSHSRDTKANPNSSFSASVNLGSSKYFKQSINLANIGSNLNNTLSSSISYSKTFQSVPQVRMSLSATHSQNTQTESINMTLPTLQLSVDRIYPFVGKDGIKKGFFKNINLQYNLNGRNTITTTDSLFFKPQMFRDAKLGVQHSIPLSTNFKLFKYFSASTSLNYEEVWYAKTIERSYNTEQSAVVDKIVSGFDAFRTYSFSSSVGTTIYGTFNFGEDKKIKSIRHVMRPSVSYGYTPSFEKYYDTYASDASGTITKQYSRFEGGIFGAPGISNSNTLGFDLSNTFEAKVTDKDSTKVEAKKIMLLNNLNLSTSYNLDADGVTALAWSPVRVSGGTQLFRDKMNVNFGATLDPYAIDNSGNRISMYNINNGGSLFRMTSANMTFNYSLSSKDKDEAKKDKNEQSQRNGGREDDLFGANTVLNDTRKSQFDGAEEEGDDKISEFFSSKLPWDMTFAYSLTYGNNNREKKIIGNSIMISANTDLTPKWKAGISTGYDFVQNGVTFTQLRFERDLLSWRMDFNWTPFGTNANWGFFIGIKSGVLSDIKWDKRSTNTLR</sequence>
<feature type="transmembrane region" description="Helical" evidence="2">
    <location>
        <begin position="21"/>
        <end position="40"/>
    </location>
</feature>
<reference evidence="5" key="1">
    <citation type="submission" date="2016-10" db="EMBL/GenBank/DDBJ databases">
        <authorList>
            <person name="Varghese N."/>
            <person name="Submissions S."/>
        </authorList>
    </citation>
    <scope>NUCLEOTIDE SEQUENCE [LARGE SCALE GENOMIC DNA]</scope>
    <source>
        <strain evidence="5">DSM 15719</strain>
    </source>
</reference>
<feature type="compositionally biased region" description="Basic and acidic residues" evidence="1">
    <location>
        <begin position="753"/>
        <end position="775"/>
    </location>
</feature>
<dbReference type="InterPro" id="IPR050218">
    <property type="entry name" value="LptD"/>
</dbReference>
<dbReference type="AlphaFoldDB" id="A0A1H9HMX5"/>
<dbReference type="RefSeq" id="WP_074722403.1">
    <property type="nucleotide sequence ID" value="NZ_CBCRVS010000010.1"/>
</dbReference>
<feature type="region of interest" description="Disordered" evidence="1">
    <location>
        <begin position="753"/>
        <end position="779"/>
    </location>
</feature>
<dbReference type="PANTHER" id="PTHR30189">
    <property type="entry name" value="LPS-ASSEMBLY PROTEIN"/>
    <property type="match status" value="1"/>
</dbReference>
<keyword evidence="2" id="KW-1133">Transmembrane helix</keyword>
<gene>
    <name evidence="4" type="ORF">SAMN05444355_103186</name>
</gene>
<organism evidence="4 5">
    <name type="scientific">Flavobacterium frigoris</name>
    <dbReference type="NCBI Taxonomy" id="229204"/>
    <lineage>
        <taxon>Bacteria</taxon>
        <taxon>Pseudomonadati</taxon>
        <taxon>Bacteroidota</taxon>
        <taxon>Flavobacteriia</taxon>
        <taxon>Flavobacteriales</taxon>
        <taxon>Flavobacteriaceae</taxon>
        <taxon>Flavobacterium</taxon>
    </lineage>
</organism>
<dbReference type="OrthoDB" id="9802320at2"/>
<feature type="domain" description="LPS-assembly protein LptD central" evidence="3">
    <location>
        <begin position="243"/>
        <end position="716"/>
    </location>
</feature>
<keyword evidence="2" id="KW-0812">Transmembrane</keyword>
<protein>
    <submittedName>
        <fullName evidence="4">LPS assembly outer membrane protein LptD (Organic solvent tolerance protein OstA)</fullName>
    </submittedName>
</protein>
<name>A0A1H9HMX5_FLAFI</name>
<evidence type="ECO:0000313" key="4">
    <source>
        <dbReference type="EMBL" id="SEQ63582.1"/>
    </source>
</evidence>
<keyword evidence="5" id="KW-1185">Reference proteome</keyword>
<evidence type="ECO:0000259" key="3">
    <source>
        <dbReference type="Pfam" id="PF19838"/>
    </source>
</evidence>
<dbReference type="EMBL" id="FOFZ01000003">
    <property type="protein sequence ID" value="SEQ63582.1"/>
    <property type="molecule type" value="Genomic_DNA"/>
</dbReference>
<dbReference type="GO" id="GO:1990351">
    <property type="term" value="C:transporter complex"/>
    <property type="evidence" value="ECO:0007669"/>
    <property type="project" value="TreeGrafter"/>
</dbReference>
<evidence type="ECO:0000313" key="5">
    <source>
        <dbReference type="Proteomes" id="UP000183658"/>
    </source>
</evidence>
<keyword evidence="2" id="KW-0472">Membrane</keyword>
<accession>A0A1H9HMX5</accession>
<dbReference type="Pfam" id="PF19838">
    <property type="entry name" value="LptD_2"/>
    <property type="match status" value="1"/>
</dbReference>
<proteinExistence type="predicted"/>